<evidence type="ECO:0000313" key="4">
    <source>
        <dbReference type="EMBL" id="KAI1879058.1"/>
    </source>
</evidence>
<accession>A0A9Q0ASN1</accession>
<evidence type="ECO:0000256" key="3">
    <source>
        <dbReference type="SAM" id="SignalP"/>
    </source>
</evidence>
<dbReference type="GO" id="GO:0003723">
    <property type="term" value="F:RNA binding"/>
    <property type="evidence" value="ECO:0007669"/>
    <property type="project" value="InterPro"/>
</dbReference>
<dbReference type="GO" id="GO:0004521">
    <property type="term" value="F:RNA endonuclease activity"/>
    <property type="evidence" value="ECO:0007669"/>
    <property type="project" value="InterPro"/>
</dbReference>
<proteinExistence type="predicted"/>
<dbReference type="EMBL" id="JAFIMR010000005">
    <property type="protein sequence ID" value="KAI1879058.1"/>
    <property type="molecule type" value="Genomic_DNA"/>
</dbReference>
<dbReference type="InterPro" id="IPR016191">
    <property type="entry name" value="Ribonuclease/ribotoxin"/>
</dbReference>
<evidence type="ECO:0000256" key="1">
    <source>
        <dbReference type="ARBA" id="ARBA00022722"/>
    </source>
</evidence>
<dbReference type="OrthoDB" id="4921788at2759"/>
<organism evidence="4 5">
    <name type="scientific">Neoarthrinium moseri</name>
    <dbReference type="NCBI Taxonomy" id="1658444"/>
    <lineage>
        <taxon>Eukaryota</taxon>
        <taxon>Fungi</taxon>
        <taxon>Dikarya</taxon>
        <taxon>Ascomycota</taxon>
        <taxon>Pezizomycotina</taxon>
        <taxon>Sordariomycetes</taxon>
        <taxon>Xylariomycetidae</taxon>
        <taxon>Amphisphaeriales</taxon>
        <taxon>Apiosporaceae</taxon>
        <taxon>Neoarthrinium</taxon>
    </lineage>
</organism>
<gene>
    <name evidence="4" type="ORF">JX265_003235</name>
</gene>
<dbReference type="GO" id="GO:0016787">
    <property type="term" value="F:hydrolase activity"/>
    <property type="evidence" value="ECO:0007669"/>
    <property type="project" value="UniProtKB-KW"/>
</dbReference>
<dbReference type="SUPFAM" id="SSF53933">
    <property type="entry name" value="Microbial ribonucleases"/>
    <property type="match status" value="1"/>
</dbReference>
<keyword evidence="1" id="KW-0540">Nuclease</keyword>
<dbReference type="Gene3D" id="3.10.450.30">
    <property type="entry name" value="Microbial ribonucleases"/>
    <property type="match status" value="1"/>
</dbReference>
<feature type="signal peptide" evidence="3">
    <location>
        <begin position="1"/>
        <end position="18"/>
    </location>
</feature>
<keyword evidence="3" id="KW-0732">Signal</keyword>
<evidence type="ECO:0000256" key="2">
    <source>
        <dbReference type="ARBA" id="ARBA00022801"/>
    </source>
</evidence>
<dbReference type="Pfam" id="PF00545">
    <property type="entry name" value="Ribonuclease"/>
    <property type="match status" value="1"/>
</dbReference>
<feature type="chain" id="PRO_5040456303" evidence="3">
    <location>
        <begin position="19"/>
        <end position="160"/>
    </location>
</feature>
<protein>
    <submittedName>
        <fullName evidence="4">Uncharacterized protein</fullName>
    </submittedName>
</protein>
<dbReference type="AlphaFoldDB" id="A0A9Q0ASN1"/>
<name>A0A9Q0ASN1_9PEZI</name>
<dbReference type="InterPro" id="IPR000026">
    <property type="entry name" value="N1-like"/>
</dbReference>
<reference evidence="4" key="1">
    <citation type="submission" date="2021-03" db="EMBL/GenBank/DDBJ databases">
        <title>Revisited historic fungal species revealed as producer of novel bioactive compounds through whole genome sequencing and comparative genomics.</title>
        <authorList>
            <person name="Vignolle G.A."/>
            <person name="Hochenegger N."/>
            <person name="Mach R.L."/>
            <person name="Mach-Aigner A.R."/>
            <person name="Javad Rahimi M."/>
            <person name="Salim K.A."/>
            <person name="Chan C.M."/>
            <person name="Lim L.B.L."/>
            <person name="Cai F."/>
            <person name="Druzhinina I.S."/>
            <person name="U'Ren J.M."/>
            <person name="Derntl C."/>
        </authorList>
    </citation>
    <scope>NUCLEOTIDE SEQUENCE</scope>
    <source>
        <strain evidence="4">TUCIM 5799</strain>
    </source>
</reference>
<dbReference type="Proteomes" id="UP000829685">
    <property type="component" value="Unassembled WGS sequence"/>
</dbReference>
<keyword evidence="2" id="KW-0378">Hydrolase</keyword>
<keyword evidence="5" id="KW-1185">Reference proteome</keyword>
<evidence type="ECO:0000313" key="5">
    <source>
        <dbReference type="Proteomes" id="UP000829685"/>
    </source>
</evidence>
<comment type="caution">
    <text evidence="4">The sequence shown here is derived from an EMBL/GenBank/DDBJ whole genome shotgun (WGS) entry which is preliminary data.</text>
</comment>
<sequence length="160" mass="17102">MMFNSVLPLALLASLAAADYRCATNAGSFTITNDIAKAAVANGGTNTKTSSRFPHGFAGMSGNGTPGDHLHKGTQLKFYGADSRCNEKQDDDPEKSNLLEFPVFQNGKSFNKDEKRDKGVLTPARVVYVKSDMTLCGVMTHAVKNTDGSGEGDFRVCDSN</sequence>